<evidence type="ECO:0000259" key="1">
    <source>
        <dbReference type="PROSITE" id="PS51186"/>
    </source>
</evidence>
<dbReference type="RefSeq" id="WP_110452072.1">
    <property type="nucleotide sequence ID" value="NZ_QGLL01000006.1"/>
</dbReference>
<dbReference type="OrthoDB" id="9814648at2"/>
<dbReference type="Pfam" id="PF00583">
    <property type="entry name" value="Acetyltransf_1"/>
    <property type="match status" value="1"/>
</dbReference>
<dbReference type="PANTHER" id="PTHR43328">
    <property type="entry name" value="ACETYLTRANSFERASE-RELATED"/>
    <property type="match status" value="1"/>
</dbReference>
<keyword evidence="2" id="KW-0808">Transferase</keyword>
<dbReference type="EMBL" id="QGLL01000006">
    <property type="protein sequence ID" value="PXY82799.1"/>
    <property type="molecule type" value="Genomic_DNA"/>
</dbReference>
<dbReference type="SUPFAM" id="SSF55729">
    <property type="entry name" value="Acyl-CoA N-acyltransferases (Nat)"/>
    <property type="match status" value="1"/>
</dbReference>
<proteinExistence type="predicted"/>
<accession>A0A318M3T2</accession>
<dbReference type="Gene3D" id="3.40.630.30">
    <property type="match status" value="1"/>
</dbReference>
<dbReference type="InterPro" id="IPR016181">
    <property type="entry name" value="Acyl_CoA_acyltransferase"/>
</dbReference>
<feature type="domain" description="N-acetyltransferase" evidence="1">
    <location>
        <begin position="4"/>
        <end position="153"/>
    </location>
</feature>
<gene>
    <name evidence="2" type="ORF">DKK75_03525</name>
</gene>
<dbReference type="PROSITE" id="PS51186">
    <property type="entry name" value="GNAT"/>
    <property type="match status" value="1"/>
</dbReference>
<dbReference type="GO" id="GO:0016747">
    <property type="term" value="F:acyltransferase activity, transferring groups other than amino-acyl groups"/>
    <property type="evidence" value="ECO:0007669"/>
    <property type="project" value="InterPro"/>
</dbReference>
<dbReference type="PANTHER" id="PTHR43328:SF1">
    <property type="entry name" value="N-ACETYLTRANSFERASE DOMAIN-CONTAINING PROTEIN"/>
    <property type="match status" value="1"/>
</dbReference>
<evidence type="ECO:0000313" key="2">
    <source>
        <dbReference type="EMBL" id="PXY82799.1"/>
    </source>
</evidence>
<sequence>MKYKNISLLTQANADLIARKWHYSDTYSFYDMENDPEDFEEIITPKLRGDKYYQVLNDKDELVGYFCLERLSEQKVEVGLGLRPDLTGRGLGLNFVTEIEAFIQNNSNYRIIVLSVASFNKRAIKVYQRAGFKIEDSKLQKSNDGVYEFINLSKTVNGY</sequence>
<dbReference type="AlphaFoldDB" id="A0A318M3T2"/>
<protein>
    <submittedName>
        <fullName evidence="2">N-acetyltransferase</fullName>
    </submittedName>
</protein>
<dbReference type="Proteomes" id="UP000247744">
    <property type="component" value="Unassembled WGS sequence"/>
</dbReference>
<organism evidence="2 3">
    <name type="scientific">Bifidobacterium asteroides</name>
    <dbReference type="NCBI Taxonomy" id="1684"/>
    <lineage>
        <taxon>Bacteria</taxon>
        <taxon>Bacillati</taxon>
        <taxon>Actinomycetota</taxon>
        <taxon>Actinomycetes</taxon>
        <taxon>Bifidobacteriales</taxon>
        <taxon>Bifidobacteriaceae</taxon>
        <taxon>Bifidobacterium</taxon>
    </lineage>
</organism>
<name>A0A318M3T2_9BIFI</name>
<evidence type="ECO:0000313" key="3">
    <source>
        <dbReference type="Proteomes" id="UP000247744"/>
    </source>
</evidence>
<comment type="caution">
    <text evidence="2">The sequence shown here is derived from an EMBL/GenBank/DDBJ whole genome shotgun (WGS) entry which is preliminary data.</text>
</comment>
<dbReference type="InterPro" id="IPR000182">
    <property type="entry name" value="GNAT_dom"/>
</dbReference>
<reference evidence="2 3" key="1">
    <citation type="submission" date="2018-05" db="EMBL/GenBank/DDBJ databases">
        <title>Reference genomes for bee gut microbiota database.</title>
        <authorList>
            <person name="Ellegaard K.M."/>
        </authorList>
    </citation>
    <scope>NUCLEOTIDE SEQUENCE [LARGE SCALE GENOMIC DNA]</scope>
    <source>
        <strain evidence="2 3">ESL0200</strain>
    </source>
</reference>